<evidence type="ECO:0000256" key="1">
    <source>
        <dbReference type="ARBA" id="ARBA00022801"/>
    </source>
</evidence>
<protein>
    <submittedName>
        <fullName evidence="5">PP2C family protein-serine/threonine phosphatase</fullName>
        <ecNumber evidence="5">3.1.3.16</ecNumber>
    </submittedName>
</protein>
<dbReference type="Pfam" id="PF07228">
    <property type="entry name" value="SpoIIE"/>
    <property type="match status" value="1"/>
</dbReference>
<sequence length="553" mass="57756">MENSGSVVQQSGVGDDTGWSNAPFPALAADPDGAVLGLNDAARRLFPRAAVGGRLEVGCPPWLARAHQDFPGRPGGSTGSARGAVARRSFEAHPVGDDRGAVVWWLVEDTDARLAREELRVERERAALLGRMSSALSTSLHPERCMEVTARLAADHLADAAVVIAPGRSGEHPLTHCVRGGAPTNSVKAFDPYDVPGLGEALQGFPPVPSRWIDPSSAPGWLVPSDFGLGEVTSVVVTPLPGHGVPAGALVLLRGTGRPGFDEEEERFARLFAARAGAAISAARMFAQQGAITDALMRDLLPPVLHQIGGVEYAGRYRASVDTERIGGDFYDVHPATGADEEGGEALAVLGDVCGKGLEAAVLTGKVRTTLHALLPLANDHQRVLGLLNDALLTSRNSRFVTLVLASVRRVGAHVRVRLTSGGHLPPLVLRANGEVREVATSGTLVGVLPEITSTTADVTLAPGETCLLYTDGITEALGGPMGGEMFGEQRLRDALVDCAGMPADAIVEHVHMLASHWVGAGDHDDIAVLAITAPRGSHLTAVDGHGPGRYTA</sequence>
<evidence type="ECO:0000313" key="5">
    <source>
        <dbReference type="EMBL" id="MFC5056309.1"/>
    </source>
</evidence>
<dbReference type="Gene3D" id="3.30.450.40">
    <property type="match status" value="1"/>
</dbReference>
<keyword evidence="1 5" id="KW-0378">Hydrolase</keyword>
<reference evidence="6" key="1">
    <citation type="journal article" date="2019" name="Int. J. Syst. Evol. Microbiol.">
        <title>The Global Catalogue of Microorganisms (GCM) 10K type strain sequencing project: providing services to taxonomists for standard genome sequencing and annotation.</title>
        <authorList>
            <consortium name="The Broad Institute Genomics Platform"/>
            <consortium name="The Broad Institute Genome Sequencing Center for Infectious Disease"/>
            <person name="Wu L."/>
            <person name="Ma J."/>
        </authorList>
    </citation>
    <scope>NUCLEOTIDE SEQUENCE [LARGE SCALE GENOMIC DNA]</scope>
    <source>
        <strain evidence="6">KCTC 12848</strain>
    </source>
</reference>
<dbReference type="PANTHER" id="PTHR43156:SF2">
    <property type="entry name" value="STAGE II SPORULATION PROTEIN E"/>
    <property type="match status" value="1"/>
</dbReference>
<dbReference type="InterPro" id="IPR036457">
    <property type="entry name" value="PPM-type-like_dom_sf"/>
</dbReference>
<dbReference type="SUPFAM" id="SSF55781">
    <property type="entry name" value="GAF domain-like"/>
    <property type="match status" value="1"/>
</dbReference>
<dbReference type="InterPro" id="IPR003018">
    <property type="entry name" value="GAF"/>
</dbReference>
<feature type="domain" description="PPM-type phosphatase" evidence="4">
    <location>
        <begin position="311"/>
        <end position="534"/>
    </location>
</feature>
<keyword evidence="6" id="KW-1185">Reference proteome</keyword>
<feature type="domain" description="GAF" evidence="3">
    <location>
        <begin position="141"/>
        <end position="290"/>
    </location>
</feature>
<dbReference type="GO" id="GO:0004722">
    <property type="term" value="F:protein serine/threonine phosphatase activity"/>
    <property type="evidence" value="ECO:0007669"/>
    <property type="project" value="UniProtKB-EC"/>
</dbReference>
<dbReference type="Proteomes" id="UP001595833">
    <property type="component" value="Unassembled WGS sequence"/>
</dbReference>
<proteinExistence type="predicted"/>
<dbReference type="EC" id="3.1.3.16" evidence="5"/>
<dbReference type="EMBL" id="JBHSJB010000018">
    <property type="protein sequence ID" value="MFC5056309.1"/>
    <property type="molecule type" value="Genomic_DNA"/>
</dbReference>
<dbReference type="InterPro" id="IPR052016">
    <property type="entry name" value="Bact_Sigma-Reg"/>
</dbReference>
<feature type="compositionally biased region" description="Polar residues" evidence="2">
    <location>
        <begin position="1"/>
        <end position="12"/>
    </location>
</feature>
<evidence type="ECO:0000259" key="4">
    <source>
        <dbReference type="SMART" id="SM00331"/>
    </source>
</evidence>
<dbReference type="PANTHER" id="PTHR43156">
    <property type="entry name" value="STAGE II SPORULATION PROTEIN E-RELATED"/>
    <property type="match status" value="1"/>
</dbReference>
<gene>
    <name evidence="5" type="ORF">ACFPFM_21430</name>
</gene>
<evidence type="ECO:0000259" key="3">
    <source>
        <dbReference type="SMART" id="SM00065"/>
    </source>
</evidence>
<accession>A0ABV9Y4M4</accession>
<organism evidence="5 6">
    <name type="scientific">Saccharothrix xinjiangensis</name>
    <dbReference type="NCBI Taxonomy" id="204798"/>
    <lineage>
        <taxon>Bacteria</taxon>
        <taxon>Bacillati</taxon>
        <taxon>Actinomycetota</taxon>
        <taxon>Actinomycetes</taxon>
        <taxon>Pseudonocardiales</taxon>
        <taxon>Pseudonocardiaceae</taxon>
        <taxon>Saccharothrix</taxon>
    </lineage>
</organism>
<dbReference type="Gene3D" id="3.60.40.10">
    <property type="entry name" value="PPM-type phosphatase domain"/>
    <property type="match status" value="1"/>
</dbReference>
<feature type="region of interest" description="Disordered" evidence="2">
    <location>
        <begin position="1"/>
        <end position="25"/>
    </location>
</feature>
<dbReference type="SMART" id="SM00331">
    <property type="entry name" value="PP2C_SIG"/>
    <property type="match status" value="1"/>
</dbReference>
<dbReference type="SUPFAM" id="SSF81606">
    <property type="entry name" value="PP2C-like"/>
    <property type="match status" value="1"/>
</dbReference>
<evidence type="ECO:0000313" key="6">
    <source>
        <dbReference type="Proteomes" id="UP001595833"/>
    </source>
</evidence>
<name>A0ABV9Y4M4_9PSEU</name>
<dbReference type="Pfam" id="PF01590">
    <property type="entry name" value="GAF"/>
    <property type="match status" value="1"/>
</dbReference>
<dbReference type="InterPro" id="IPR001932">
    <property type="entry name" value="PPM-type_phosphatase-like_dom"/>
</dbReference>
<dbReference type="SMART" id="SM00065">
    <property type="entry name" value="GAF"/>
    <property type="match status" value="1"/>
</dbReference>
<comment type="caution">
    <text evidence="5">The sequence shown here is derived from an EMBL/GenBank/DDBJ whole genome shotgun (WGS) entry which is preliminary data.</text>
</comment>
<dbReference type="RefSeq" id="WP_344040642.1">
    <property type="nucleotide sequence ID" value="NZ_BAAAKE010000024.1"/>
</dbReference>
<evidence type="ECO:0000256" key="2">
    <source>
        <dbReference type="SAM" id="MobiDB-lite"/>
    </source>
</evidence>
<dbReference type="InterPro" id="IPR029016">
    <property type="entry name" value="GAF-like_dom_sf"/>
</dbReference>